<evidence type="ECO:0000256" key="1">
    <source>
        <dbReference type="SAM" id="MobiDB-lite"/>
    </source>
</evidence>
<feature type="compositionally biased region" description="Basic residues" evidence="1">
    <location>
        <begin position="96"/>
        <end position="106"/>
    </location>
</feature>
<protein>
    <submittedName>
        <fullName evidence="2">Uncharacterized protein</fullName>
    </submittedName>
</protein>
<sequence>MSCFFYYSLSLSPLQLIQVQIRRERAIELGVELYSYLFQCINGGLAWLGDDGVNQEEALEEKKKKRRRDEEAGEGRRRRRNKQGGEGAQGQALHHPPLRRHAPLLA</sequence>
<evidence type="ECO:0000313" key="2">
    <source>
        <dbReference type="EnsemblPlants" id="OBART01G18150.1"/>
    </source>
</evidence>
<organism evidence="2">
    <name type="scientific">Oryza barthii</name>
    <dbReference type="NCBI Taxonomy" id="65489"/>
    <lineage>
        <taxon>Eukaryota</taxon>
        <taxon>Viridiplantae</taxon>
        <taxon>Streptophyta</taxon>
        <taxon>Embryophyta</taxon>
        <taxon>Tracheophyta</taxon>
        <taxon>Spermatophyta</taxon>
        <taxon>Magnoliopsida</taxon>
        <taxon>Liliopsida</taxon>
        <taxon>Poales</taxon>
        <taxon>Poaceae</taxon>
        <taxon>BOP clade</taxon>
        <taxon>Oryzoideae</taxon>
        <taxon>Oryzeae</taxon>
        <taxon>Oryzinae</taxon>
        <taxon>Oryza</taxon>
    </lineage>
</organism>
<keyword evidence="3" id="KW-1185">Reference proteome</keyword>
<dbReference type="EnsemblPlants" id="OBART01G18150.1">
    <property type="protein sequence ID" value="OBART01G18150.1"/>
    <property type="gene ID" value="OBART01G18150"/>
</dbReference>
<dbReference type="Proteomes" id="UP000026960">
    <property type="component" value="Chromosome 1"/>
</dbReference>
<reference evidence="2" key="1">
    <citation type="journal article" date="2009" name="Rice">
        <title>De Novo Next Generation Sequencing of Plant Genomes.</title>
        <authorList>
            <person name="Rounsley S."/>
            <person name="Marri P.R."/>
            <person name="Yu Y."/>
            <person name="He R."/>
            <person name="Sisneros N."/>
            <person name="Goicoechea J.L."/>
            <person name="Lee S.J."/>
            <person name="Angelova A."/>
            <person name="Kudrna D."/>
            <person name="Luo M."/>
            <person name="Affourtit J."/>
            <person name="Desany B."/>
            <person name="Knight J."/>
            <person name="Niazi F."/>
            <person name="Egholm M."/>
            <person name="Wing R.A."/>
        </authorList>
    </citation>
    <scope>NUCLEOTIDE SEQUENCE [LARGE SCALE GENOMIC DNA]</scope>
    <source>
        <strain evidence="2">cv. IRGC 105608</strain>
    </source>
</reference>
<dbReference type="Gramene" id="OBART01G18150.1">
    <property type="protein sequence ID" value="OBART01G18150.1"/>
    <property type="gene ID" value="OBART01G18150"/>
</dbReference>
<dbReference type="HOGENOM" id="CLU_2227230_0_0_1"/>
<dbReference type="PaxDb" id="65489-OBART01G18150.1"/>
<reference evidence="2" key="2">
    <citation type="submission" date="2015-03" db="UniProtKB">
        <authorList>
            <consortium name="EnsemblPlants"/>
        </authorList>
    </citation>
    <scope>IDENTIFICATION</scope>
</reference>
<proteinExistence type="predicted"/>
<accession>A0A0D3EPN5</accession>
<name>A0A0D3EPN5_9ORYZ</name>
<dbReference type="AlphaFoldDB" id="A0A0D3EPN5"/>
<feature type="region of interest" description="Disordered" evidence="1">
    <location>
        <begin position="58"/>
        <end position="106"/>
    </location>
</feature>
<evidence type="ECO:0000313" key="3">
    <source>
        <dbReference type="Proteomes" id="UP000026960"/>
    </source>
</evidence>